<feature type="transmembrane region" description="Helical" evidence="1">
    <location>
        <begin position="14"/>
        <end position="35"/>
    </location>
</feature>
<keyword evidence="1" id="KW-1133">Transmembrane helix</keyword>
<proteinExistence type="predicted"/>
<dbReference type="AlphaFoldDB" id="A0AAJ6B5C6"/>
<reference evidence="2" key="1">
    <citation type="submission" date="2023-03" db="EMBL/GenBank/DDBJ databases">
        <title>Andean soil-derived lignocellulolytic bacterial consortium as a source of novel taxa and putative plastic-active enzymes.</title>
        <authorList>
            <person name="Diaz-Garcia L."/>
            <person name="Chuvochina M."/>
            <person name="Feuerriegel G."/>
            <person name="Bunk B."/>
            <person name="Sproer C."/>
            <person name="Streit W.R."/>
            <person name="Rodriguez L.M."/>
            <person name="Overmann J."/>
            <person name="Jimenez D.J."/>
        </authorList>
    </citation>
    <scope>NUCLEOTIDE SEQUENCE</scope>
    <source>
        <strain evidence="2">MAG 3858</strain>
    </source>
</reference>
<feature type="transmembrane region" description="Helical" evidence="1">
    <location>
        <begin position="70"/>
        <end position="89"/>
    </location>
</feature>
<evidence type="ECO:0000313" key="2">
    <source>
        <dbReference type="EMBL" id="WEK18602.1"/>
    </source>
</evidence>
<name>A0AAJ6B5C6_9SPHI</name>
<evidence type="ECO:0000313" key="3">
    <source>
        <dbReference type="Proteomes" id="UP001214530"/>
    </source>
</evidence>
<keyword evidence="1" id="KW-0472">Membrane</keyword>
<keyword evidence="1" id="KW-0812">Transmembrane</keyword>
<dbReference type="EMBL" id="CP119313">
    <property type="protein sequence ID" value="WEK18602.1"/>
    <property type="molecule type" value="Genomic_DNA"/>
</dbReference>
<protein>
    <submittedName>
        <fullName evidence="2">Stationary phase survival protein SurE</fullName>
    </submittedName>
</protein>
<gene>
    <name evidence="2" type="ORF">P0Y49_17580</name>
</gene>
<feature type="transmembrane region" description="Helical" evidence="1">
    <location>
        <begin position="47"/>
        <end position="64"/>
    </location>
</feature>
<evidence type="ECO:0000256" key="1">
    <source>
        <dbReference type="SAM" id="Phobius"/>
    </source>
</evidence>
<sequence>MTLGNRLAQIKNSVFIGLGIGLVIPGILLSGVWYLMHRFAFLAKADLLLIGCIAVNAVFMHYFFKLNKDNIGRGIISATFLWAFAFFFYKITQS</sequence>
<accession>A0AAJ6B5C6</accession>
<organism evidence="2 3">
    <name type="scientific">Candidatus Pedobacter colombiensis</name>
    <dbReference type="NCBI Taxonomy" id="3121371"/>
    <lineage>
        <taxon>Bacteria</taxon>
        <taxon>Pseudomonadati</taxon>
        <taxon>Bacteroidota</taxon>
        <taxon>Sphingobacteriia</taxon>
        <taxon>Sphingobacteriales</taxon>
        <taxon>Sphingobacteriaceae</taxon>
        <taxon>Pedobacter</taxon>
    </lineage>
</organism>
<dbReference type="Proteomes" id="UP001214530">
    <property type="component" value="Chromosome"/>
</dbReference>